<organism evidence="2 3">
    <name type="scientific">Coleophoma cylindrospora</name>
    <dbReference type="NCBI Taxonomy" id="1849047"/>
    <lineage>
        <taxon>Eukaryota</taxon>
        <taxon>Fungi</taxon>
        <taxon>Dikarya</taxon>
        <taxon>Ascomycota</taxon>
        <taxon>Pezizomycotina</taxon>
        <taxon>Leotiomycetes</taxon>
        <taxon>Helotiales</taxon>
        <taxon>Dermateaceae</taxon>
        <taxon>Coleophoma</taxon>
    </lineage>
</organism>
<evidence type="ECO:0000313" key="2">
    <source>
        <dbReference type="EMBL" id="RDW82140.1"/>
    </source>
</evidence>
<dbReference type="EMBL" id="PDLM01000003">
    <property type="protein sequence ID" value="RDW82140.1"/>
    <property type="molecule type" value="Genomic_DNA"/>
</dbReference>
<feature type="compositionally biased region" description="Basic and acidic residues" evidence="1">
    <location>
        <begin position="81"/>
        <end position="94"/>
    </location>
</feature>
<comment type="caution">
    <text evidence="2">The sequence shown here is derived from an EMBL/GenBank/DDBJ whole genome shotgun (WGS) entry which is preliminary data.</text>
</comment>
<gene>
    <name evidence="2" type="ORF">BP6252_03252</name>
</gene>
<evidence type="ECO:0000313" key="3">
    <source>
        <dbReference type="Proteomes" id="UP000256645"/>
    </source>
</evidence>
<accession>A0A3D8S7G7</accession>
<name>A0A3D8S7G7_9HELO</name>
<dbReference type="AlphaFoldDB" id="A0A3D8S7G7"/>
<protein>
    <submittedName>
        <fullName evidence="2">Uncharacterized protein</fullName>
    </submittedName>
</protein>
<feature type="region of interest" description="Disordered" evidence="1">
    <location>
        <begin position="70"/>
        <end position="94"/>
    </location>
</feature>
<keyword evidence="3" id="KW-1185">Reference proteome</keyword>
<evidence type="ECO:0000256" key="1">
    <source>
        <dbReference type="SAM" id="MobiDB-lite"/>
    </source>
</evidence>
<sequence>MEQSALCDDDDALHLLPPATLSECGLGAHAAPSCQMSCVVQGQRSLQTSHVAVFVVLQVKGCRGKTAVREESGQGTPVIRSQDDCKDDNTGTKQ</sequence>
<dbReference type="Proteomes" id="UP000256645">
    <property type="component" value="Unassembled WGS sequence"/>
</dbReference>
<reference evidence="2 3" key="1">
    <citation type="journal article" date="2018" name="IMA Fungus">
        <title>IMA Genome-F 9: Draft genome sequence of Annulohypoxylon stygium, Aspergillus mulundensis, Berkeleyomyces basicola (syn. Thielaviopsis basicola), Ceratocystis smalleyi, two Cercospora beticola strains, Coleophoma cylindrospora, Fusarium fracticaudum, Phialophora cf. hyalina, and Morchella septimelata.</title>
        <authorList>
            <person name="Wingfield B.D."/>
            <person name="Bills G.F."/>
            <person name="Dong Y."/>
            <person name="Huang W."/>
            <person name="Nel W.J."/>
            <person name="Swalarsk-Parry B.S."/>
            <person name="Vaghefi N."/>
            <person name="Wilken P.M."/>
            <person name="An Z."/>
            <person name="de Beer Z.W."/>
            <person name="De Vos L."/>
            <person name="Chen L."/>
            <person name="Duong T.A."/>
            <person name="Gao Y."/>
            <person name="Hammerbacher A."/>
            <person name="Kikkert J.R."/>
            <person name="Li Y."/>
            <person name="Li H."/>
            <person name="Li K."/>
            <person name="Li Q."/>
            <person name="Liu X."/>
            <person name="Ma X."/>
            <person name="Naidoo K."/>
            <person name="Pethybridge S.J."/>
            <person name="Sun J."/>
            <person name="Steenkamp E.T."/>
            <person name="van der Nest M.A."/>
            <person name="van Wyk S."/>
            <person name="Wingfield M.J."/>
            <person name="Xiong C."/>
            <person name="Yue Q."/>
            <person name="Zhang X."/>
        </authorList>
    </citation>
    <scope>NUCLEOTIDE SEQUENCE [LARGE SCALE GENOMIC DNA]</scope>
    <source>
        <strain evidence="2 3">BP6252</strain>
    </source>
</reference>
<proteinExistence type="predicted"/>